<sequence>MLRFIGRMSAGLIRRLSASRRNDREKIFTSYDIQSCLYDVRRVELFQEAIRAVVKPGDVVVDGGSGTGLLGLLAAQAGAARVYCVELNKDYIDVINENAKRNNLQDRIIAIQADATTVRLSEEVDVIISEVISAGFFYEPQLQIVANLKHFLKPGGAVIPYAMENDVQLISAEDKLYGLTFSYDSRFRTLPGDVSLTERATYLKTTFGDVAPQDFGIRETARVVATRDGVANAVQIGYRLQFVEGGDWSSEPTDFLLNPQIVFLDQPVDVVAEQECEIGLTYQASSSPLTSTVTARCVDNPMTMLSAEEERSVKRELVPAPV</sequence>
<reference evidence="4 5" key="1">
    <citation type="submission" date="2020-08" db="EMBL/GenBank/DDBJ databases">
        <title>Sequencing the genomes of 1000 actinobacteria strains.</title>
        <authorList>
            <person name="Klenk H.-P."/>
        </authorList>
    </citation>
    <scope>NUCLEOTIDE SEQUENCE [LARGE SCALE GENOMIC DNA]</scope>
    <source>
        <strain evidence="4 5">DSM 45362</strain>
    </source>
</reference>
<keyword evidence="4" id="KW-0489">Methyltransferase</keyword>
<evidence type="ECO:0000259" key="3">
    <source>
        <dbReference type="Pfam" id="PF02475"/>
    </source>
</evidence>
<dbReference type="GO" id="GO:0042054">
    <property type="term" value="F:histone methyltransferase activity"/>
    <property type="evidence" value="ECO:0007669"/>
    <property type="project" value="TreeGrafter"/>
</dbReference>
<dbReference type="InterPro" id="IPR025799">
    <property type="entry name" value="Arg_MeTrfase"/>
</dbReference>
<dbReference type="GO" id="GO:0032259">
    <property type="term" value="P:methylation"/>
    <property type="evidence" value="ECO:0007669"/>
    <property type="project" value="UniProtKB-KW"/>
</dbReference>
<dbReference type="Proteomes" id="UP000587527">
    <property type="component" value="Unassembled WGS sequence"/>
</dbReference>
<dbReference type="AlphaFoldDB" id="A0A841BPP4"/>
<dbReference type="RefSeq" id="WP_184836425.1">
    <property type="nucleotide sequence ID" value="NZ_JACHMN010000002.1"/>
</dbReference>
<dbReference type="PANTHER" id="PTHR11006">
    <property type="entry name" value="PROTEIN ARGININE N-METHYLTRANSFERASE"/>
    <property type="match status" value="1"/>
</dbReference>
<keyword evidence="1" id="KW-0808">Transferase</keyword>
<evidence type="ECO:0000313" key="4">
    <source>
        <dbReference type="EMBL" id="MBB5869655.1"/>
    </source>
</evidence>
<keyword evidence="5" id="KW-1185">Reference proteome</keyword>
<feature type="domain" description="TRM5/TYW2-like methyltransferase" evidence="3">
    <location>
        <begin position="32"/>
        <end position="145"/>
    </location>
</feature>
<dbReference type="Gene3D" id="3.40.50.150">
    <property type="entry name" value="Vaccinia Virus protein VP39"/>
    <property type="match status" value="1"/>
</dbReference>
<comment type="caution">
    <text evidence="4">The sequence shown here is derived from an EMBL/GenBank/DDBJ whole genome shotgun (WGS) entry which is preliminary data.</text>
</comment>
<organism evidence="4 5">
    <name type="scientific">Allocatelliglobosispora scoriae</name>
    <dbReference type="NCBI Taxonomy" id="643052"/>
    <lineage>
        <taxon>Bacteria</taxon>
        <taxon>Bacillati</taxon>
        <taxon>Actinomycetota</taxon>
        <taxon>Actinomycetes</taxon>
        <taxon>Micromonosporales</taxon>
        <taxon>Micromonosporaceae</taxon>
        <taxon>Allocatelliglobosispora</taxon>
    </lineage>
</organism>
<protein>
    <submittedName>
        <fullName evidence="4">Precorrin-6B methylase 2</fullName>
    </submittedName>
</protein>
<name>A0A841BPP4_9ACTN</name>
<gene>
    <name evidence="4" type="ORF">F4553_003034</name>
</gene>
<keyword evidence="2" id="KW-0949">S-adenosyl-L-methionine</keyword>
<dbReference type="GO" id="GO:0016274">
    <property type="term" value="F:protein-arginine N-methyltransferase activity"/>
    <property type="evidence" value="ECO:0007669"/>
    <property type="project" value="InterPro"/>
</dbReference>
<dbReference type="Pfam" id="PF02475">
    <property type="entry name" value="TRM5-TYW2_MTfase"/>
    <property type="match status" value="1"/>
</dbReference>
<dbReference type="PANTHER" id="PTHR11006:SF53">
    <property type="entry name" value="PROTEIN ARGININE N-METHYLTRANSFERASE 3"/>
    <property type="match status" value="1"/>
</dbReference>
<evidence type="ECO:0000256" key="1">
    <source>
        <dbReference type="ARBA" id="ARBA00022679"/>
    </source>
</evidence>
<accession>A0A841BPP4</accession>
<dbReference type="CDD" id="cd02440">
    <property type="entry name" value="AdoMet_MTases"/>
    <property type="match status" value="1"/>
</dbReference>
<dbReference type="InterPro" id="IPR029063">
    <property type="entry name" value="SAM-dependent_MTases_sf"/>
</dbReference>
<evidence type="ECO:0000313" key="5">
    <source>
        <dbReference type="Proteomes" id="UP000587527"/>
    </source>
</evidence>
<evidence type="ECO:0000256" key="2">
    <source>
        <dbReference type="ARBA" id="ARBA00022691"/>
    </source>
</evidence>
<dbReference type="SUPFAM" id="SSF53335">
    <property type="entry name" value="S-adenosyl-L-methionine-dependent methyltransferases"/>
    <property type="match status" value="1"/>
</dbReference>
<dbReference type="InterPro" id="IPR056743">
    <property type="entry name" value="TRM5-TYW2-like_MTfase"/>
</dbReference>
<proteinExistence type="predicted"/>
<dbReference type="EMBL" id="JACHMN010000002">
    <property type="protein sequence ID" value="MBB5869655.1"/>
    <property type="molecule type" value="Genomic_DNA"/>
</dbReference>